<organism evidence="5 6">
    <name type="scientific">Oikopleura dioica</name>
    <name type="common">Tunicate</name>
    <dbReference type="NCBI Taxonomy" id="34765"/>
    <lineage>
        <taxon>Eukaryota</taxon>
        <taxon>Metazoa</taxon>
        <taxon>Chordata</taxon>
        <taxon>Tunicata</taxon>
        <taxon>Appendicularia</taxon>
        <taxon>Copelata</taxon>
        <taxon>Oikopleuridae</taxon>
        <taxon>Oikopleura</taxon>
    </lineage>
</organism>
<evidence type="ECO:0000256" key="2">
    <source>
        <dbReference type="SAM" id="Phobius"/>
    </source>
</evidence>
<reference evidence="5 6" key="1">
    <citation type="submission" date="2021-04" db="EMBL/GenBank/DDBJ databases">
        <authorList>
            <person name="Bliznina A."/>
        </authorList>
    </citation>
    <scope>NUCLEOTIDE SEQUENCE [LARGE SCALE GENOMIC DNA]</scope>
</reference>
<evidence type="ECO:0000313" key="6">
    <source>
        <dbReference type="Proteomes" id="UP001158576"/>
    </source>
</evidence>
<gene>
    <name evidence="5" type="ORF">OKIOD_LOCUS9738</name>
</gene>
<dbReference type="Gene3D" id="1.20.58.390">
    <property type="entry name" value="Neurotransmitter-gated ion-channel transmembrane domain"/>
    <property type="match status" value="1"/>
</dbReference>
<feature type="compositionally biased region" description="Basic and acidic residues" evidence="1">
    <location>
        <begin position="61"/>
        <end position="71"/>
    </location>
</feature>
<dbReference type="Proteomes" id="UP001158576">
    <property type="component" value="Chromosome 1"/>
</dbReference>
<protein>
    <submittedName>
        <fullName evidence="5">Oidioi.mRNA.OKI2018_I69.chr1.g973.t1.cds</fullName>
    </submittedName>
</protein>
<proteinExistence type="predicted"/>
<feature type="domain" description="Neurotransmitter-gated ion-channel transmembrane" evidence="4">
    <location>
        <begin position="1"/>
        <end position="167"/>
    </location>
</feature>
<feature type="signal peptide" evidence="3">
    <location>
        <begin position="1"/>
        <end position="17"/>
    </location>
</feature>
<keyword evidence="3" id="KW-0732">Signal</keyword>
<keyword evidence="2" id="KW-0812">Transmembrane</keyword>
<dbReference type="InterPro" id="IPR036719">
    <property type="entry name" value="Neuro-gated_channel_TM_sf"/>
</dbReference>
<evidence type="ECO:0000256" key="1">
    <source>
        <dbReference type="SAM" id="MobiDB-lite"/>
    </source>
</evidence>
<evidence type="ECO:0000256" key="3">
    <source>
        <dbReference type="SAM" id="SignalP"/>
    </source>
</evidence>
<dbReference type="EMBL" id="OU015566">
    <property type="protein sequence ID" value="CAG5103862.1"/>
    <property type="molecule type" value="Genomic_DNA"/>
</dbReference>
<feature type="transmembrane region" description="Helical" evidence="2">
    <location>
        <begin position="153"/>
        <end position="172"/>
    </location>
</feature>
<accession>A0ABN7SQ53</accession>
<evidence type="ECO:0000259" key="4">
    <source>
        <dbReference type="Pfam" id="PF02932"/>
    </source>
</evidence>
<keyword evidence="2" id="KW-1133">Transmembrane helix</keyword>
<keyword evidence="2" id="KW-0472">Membrane</keyword>
<dbReference type="Pfam" id="PF02932">
    <property type="entry name" value="Neur_chan_memb"/>
    <property type="match status" value="1"/>
</dbReference>
<dbReference type="SUPFAM" id="SSF90112">
    <property type="entry name" value="Neurotransmitter-gated ion-channel transmembrane pore"/>
    <property type="match status" value="1"/>
</dbReference>
<name>A0ABN7SQ53_OIKDI</name>
<evidence type="ECO:0000313" key="5">
    <source>
        <dbReference type="EMBL" id="CAG5103862.1"/>
    </source>
</evidence>
<sequence>MLCLTYVFAALLEFACANYLSRQSEGILYGRKLKLKHIDRLIRRMISCHSHSSKTSIKQSSVERVENENGRGPRAQTQTRMMIMMNPYPDSEKQGYQTNGINQVVRKLHAPKRHRTVPARPVKEILEDTLKEDVQASNYYRTMAKSLDRTSRLLFPLSFGILSLIYWSYLFYTDNFEKILELTGGTDTYQAYGVESEKEL</sequence>
<keyword evidence="6" id="KW-1185">Reference proteome</keyword>
<feature type="chain" id="PRO_5045867236" evidence="3">
    <location>
        <begin position="18"/>
        <end position="200"/>
    </location>
</feature>
<dbReference type="InterPro" id="IPR038050">
    <property type="entry name" value="Neuro_actylchol_rec"/>
</dbReference>
<feature type="region of interest" description="Disordered" evidence="1">
    <location>
        <begin position="52"/>
        <end position="73"/>
    </location>
</feature>
<dbReference type="InterPro" id="IPR006029">
    <property type="entry name" value="Neurotrans-gated_channel_TM"/>
</dbReference>